<dbReference type="EMBL" id="FRAE01000011">
    <property type="protein sequence ID" value="SHJ71886.1"/>
    <property type="molecule type" value="Genomic_DNA"/>
</dbReference>
<gene>
    <name evidence="1" type="ORF">SAMN02744037_00675</name>
</gene>
<keyword evidence="2" id="KW-1185">Reference proteome</keyword>
<evidence type="ECO:0000313" key="1">
    <source>
        <dbReference type="EMBL" id="SHJ71886.1"/>
    </source>
</evidence>
<protein>
    <submittedName>
        <fullName evidence="1">Uncharacterized protein</fullName>
    </submittedName>
</protein>
<accession>A0A1M6LL04</accession>
<sequence>MKKWFKKFLEKLEKANKENFGNGKLDCCELNKKGNSANTKK</sequence>
<proteinExistence type="predicted"/>
<name>A0A1M6LL04_9FIRM</name>
<dbReference type="AlphaFoldDB" id="A0A1M6LL04"/>
<reference evidence="2" key="1">
    <citation type="submission" date="2016-11" db="EMBL/GenBank/DDBJ databases">
        <authorList>
            <person name="Varghese N."/>
            <person name="Submissions S."/>
        </authorList>
    </citation>
    <scope>NUCLEOTIDE SEQUENCE [LARGE SCALE GENOMIC DNA]</scope>
    <source>
        <strain evidence="2">DSM 15518</strain>
    </source>
</reference>
<dbReference type="RefSeq" id="WP_278280550.1">
    <property type="nucleotide sequence ID" value="NZ_FRAE01000011.1"/>
</dbReference>
<dbReference type="Proteomes" id="UP000242497">
    <property type="component" value="Unassembled WGS sequence"/>
</dbReference>
<evidence type="ECO:0000313" key="2">
    <source>
        <dbReference type="Proteomes" id="UP000242497"/>
    </source>
</evidence>
<organism evidence="1 2">
    <name type="scientific">Tepidibacter formicigenes DSM 15518</name>
    <dbReference type="NCBI Taxonomy" id="1123349"/>
    <lineage>
        <taxon>Bacteria</taxon>
        <taxon>Bacillati</taxon>
        <taxon>Bacillota</taxon>
        <taxon>Clostridia</taxon>
        <taxon>Peptostreptococcales</taxon>
        <taxon>Peptostreptococcaceae</taxon>
        <taxon>Tepidibacter</taxon>
    </lineage>
</organism>
<dbReference type="NCBIfam" id="NF040898">
    <property type="entry name" value="CC_mini_metal"/>
    <property type="match status" value="1"/>
</dbReference>
<dbReference type="STRING" id="1123349.SAMN02744037_00675"/>